<reference evidence="2" key="1">
    <citation type="submission" date="2023-02" db="EMBL/GenBank/DDBJ databases">
        <title>Streptococcus sp. Genome Sequencing and Assembly.</title>
        <authorList>
            <person name="Shore S.M."/>
            <person name="Nicholson T.L."/>
        </authorList>
    </citation>
    <scope>NUCLEOTIDE SEQUENCE</scope>
    <source>
        <strain evidence="2">29887</strain>
    </source>
</reference>
<evidence type="ECO:0000256" key="1">
    <source>
        <dbReference type="SAM" id="Phobius"/>
    </source>
</evidence>
<keyword evidence="1" id="KW-0812">Transmembrane</keyword>
<evidence type="ECO:0000313" key="2">
    <source>
        <dbReference type="EMBL" id="WNY51246.1"/>
    </source>
</evidence>
<dbReference type="AlphaFoldDB" id="A0AA97AED6"/>
<accession>A0AA97AED6</accession>
<dbReference type="EMBL" id="CP118735">
    <property type="protein sequence ID" value="WNY51246.1"/>
    <property type="molecule type" value="Genomic_DNA"/>
</dbReference>
<name>A0AA97AED6_9STRE</name>
<dbReference type="KEGG" id="sins:PW252_00865"/>
<keyword evidence="1" id="KW-0472">Membrane</keyword>
<sequence length="67" mass="7683">MKKVAIMIVIALTVQELFALYFLKNAWDKGAVTSDSLITLGFGLLFLNSIAIHTFYSYIKKHYRKIN</sequence>
<protein>
    <submittedName>
        <fullName evidence="2">Uncharacterized protein</fullName>
    </submittedName>
</protein>
<feature type="transmembrane region" description="Helical" evidence="1">
    <location>
        <begin position="38"/>
        <end position="59"/>
    </location>
</feature>
<dbReference type="RefSeq" id="WP_029942694.1">
    <property type="nucleotide sequence ID" value="NZ_CP118735.1"/>
</dbReference>
<gene>
    <name evidence="2" type="ORF">PW252_00865</name>
</gene>
<proteinExistence type="predicted"/>
<organism evidence="2">
    <name type="scientific">Streptococcus iners</name>
    <dbReference type="NCBI Taxonomy" id="3028084"/>
    <lineage>
        <taxon>Bacteria</taxon>
        <taxon>Bacillati</taxon>
        <taxon>Bacillota</taxon>
        <taxon>Bacilli</taxon>
        <taxon>Lactobacillales</taxon>
        <taxon>Streptococcaceae</taxon>
        <taxon>Streptococcus</taxon>
    </lineage>
</organism>
<keyword evidence="1" id="KW-1133">Transmembrane helix</keyword>